<dbReference type="CDD" id="cd00920">
    <property type="entry name" value="Cupredoxin"/>
    <property type="match status" value="1"/>
</dbReference>
<evidence type="ECO:0000313" key="3">
    <source>
        <dbReference type="EMBL" id="KAF9447883.1"/>
    </source>
</evidence>
<proteinExistence type="predicted"/>
<dbReference type="Gene3D" id="2.60.40.420">
    <property type="entry name" value="Cupredoxins - blue copper proteins"/>
    <property type="match status" value="1"/>
</dbReference>
<dbReference type="EMBL" id="MU151182">
    <property type="protein sequence ID" value="KAF9447883.1"/>
    <property type="molecule type" value="Genomic_DNA"/>
</dbReference>
<dbReference type="OrthoDB" id="2906982at2759"/>
<protein>
    <recommendedName>
        <fullName evidence="5">Cupredoxin</fullName>
    </recommendedName>
</protein>
<evidence type="ECO:0000256" key="2">
    <source>
        <dbReference type="SAM" id="SignalP"/>
    </source>
</evidence>
<dbReference type="InterPro" id="IPR008972">
    <property type="entry name" value="Cupredoxin"/>
</dbReference>
<feature type="compositionally biased region" description="Low complexity" evidence="1">
    <location>
        <begin position="176"/>
        <end position="193"/>
    </location>
</feature>
<dbReference type="InterPro" id="IPR032675">
    <property type="entry name" value="LRR_dom_sf"/>
</dbReference>
<dbReference type="InterPro" id="IPR052953">
    <property type="entry name" value="Ser-rich/MCO-related"/>
</dbReference>
<keyword evidence="4" id="KW-1185">Reference proteome</keyword>
<comment type="caution">
    <text evidence="3">The sequence shown here is derived from an EMBL/GenBank/DDBJ whole genome shotgun (WGS) entry which is preliminary data.</text>
</comment>
<reference evidence="3" key="1">
    <citation type="submission" date="2020-11" db="EMBL/GenBank/DDBJ databases">
        <authorList>
            <consortium name="DOE Joint Genome Institute"/>
            <person name="Ahrendt S."/>
            <person name="Riley R."/>
            <person name="Andreopoulos W."/>
            <person name="Labutti K."/>
            <person name="Pangilinan J."/>
            <person name="Ruiz-Duenas F.J."/>
            <person name="Barrasa J.M."/>
            <person name="Sanchez-Garcia M."/>
            <person name="Camarero S."/>
            <person name="Miyauchi S."/>
            <person name="Serrano A."/>
            <person name="Linde D."/>
            <person name="Babiker R."/>
            <person name="Drula E."/>
            <person name="Ayuso-Fernandez I."/>
            <person name="Pacheco R."/>
            <person name="Padilla G."/>
            <person name="Ferreira P."/>
            <person name="Barriuso J."/>
            <person name="Kellner H."/>
            <person name="Castanera R."/>
            <person name="Alfaro M."/>
            <person name="Ramirez L."/>
            <person name="Pisabarro A.G."/>
            <person name="Kuo A."/>
            <person name="Tritt A."/>
            <person name="Lipzen A."/>
            <person name="He G."/>
            <person name="Yan M."/>
            <person name="Ng V."/>
            <person name="Cullen D."/>
            <person name="Martin F."/>
            <person name="Rosso M.-N."/>
            <person name="Henrissat B."/>
            <person name="Hibbett D."/>
            <person name="Martinez A.T."/>
            <person name="Grigoriev I.V."/>
        </authorList>
    </citation>
    <scope>NUCLEOTIDE SEQUENCE</scope>
    <source>
        <strain evidence="3">MF-IS2</strain>
    </source>
</reference>
<feature type="signal peptide" evidence="2">
    <location>
        <begin position="1"/>
        <end position="17"/>
    </location>
</feature>
<dbReference type="SUPFAM" id="SSF49503">
    <property type="entry name" value="Cupredoxins"/>
    <property type="match status" value="1"/>
</dbReference>
<feature type="chain" id="PRO_5040409375" description="Cupredoxin" evidence="2">
    <location>
        <begin position="18"/>
        <end position="882"/>
    </location>
</feature>
<gene>
    <name evidence="3" type="ORF">P691DRAFT_775816</name>
</gene>
<dbReference type="AlphaFoldDB" id="A0A9P5XBC1"/>
<dbReference type="Gene3D" id="3.80.10.10">
    <property type="entry name" value="Ribonuclease Inhibitor"/>
    <property type="match status" value="1"/>
</dbReference>
<dbReference type="PANTHER" id="PTHR34883:SF15">
    <property type="entry name" value="EXTRACELLULAR SERINE-RICH PROTEIN"/>
    <property type="match status" value="1"/>
</dbReference>
<dbReference type="PANTHER" id="PTHR34883">
    <property type="entry name" value="SERINE-RICH PROTEIN, PUTATIVE-RELATED-RELATED"/>
    <property type="match status" value="1"/>
</dbReference>
<evidence type="ECO:0000313" key="4">
    <source>
        <dbReference type="Proteomes" id="UP000807342"/>
    </source>
</evidence>
<feature type="region of interest" description="Disordered" evidence="1">
    <location>
        <begin position="167"/>
        <end position="193"/>
    </location>
</feature>
<sequence>MFSFVALALASALAVSAADLTVLVGDGGSLAFSPTQVTAQVGDTIHFEFRAKNHSVTQSTFASPCTLSAGGIDSGFQLVQPNATEFPSWSFTLNNASAPLWFHCAQTSPVVHCQAGMVFAVNPTADKSFNAFQANANGTSSGGAASGGAASTGVASGTGAAPLPSASGFSTSLGNPPSTSDPAAAASSTAAAPNGAVGGKVLNAAFNTRTLNQMYSFLPDELLKEILAPALQVPDDSFACTNGQSPFSNYNQTTSAYLLVCKDWLRVATPLLYSVVVLRSKAQMQALESAIKLTPILATFIKKLRVESGYCVSLSAILKGAKNLTDLCLSMEVYSSDNVSAICKSFAFIHPRRLIIYDLQSYRKGHQNQKAQQLVKTIQEYITKWDKLTTVVLPAWTYWRNQQKMEDFIAAISKSSSIEVVSVHFQYSYPSWFDSLVETPHLKKIILRDARSQDTTPFNKAISTRAKLKNIVFWDRDSEADDASKSETGGMPRKSVVPINWLQTFPDSVWINIFSYSLGLRELEHPYAKRAAPSCGVGHWRHLACVCKRFYGLVKPLSRHCISVQWEPELHHLASFLAQNKEAGKQVKTLLISSMFRHSNILAQSLNELLSFTPHLRCVSTLVRHGVCDIFDWQALSTLAQNAGPELLNLAIYLHRPPQSKSPDIFYQFTALRHIDFASSTSFSFNPTDIQKEGLPNIESITSKSTNNSFLAFLSCMDLPKLHQARFPEPAQSSGAITFLRKHGPKLQTLELGFLPGACVFDTCPNITVFELPSHNPGVTIADFFFSSHRHPLEILHIQGGGILGPVAEKEKLGYIGDLDLTNFTSLHHVKIDKCRWPTTEHEIKRSHWVAWAERLKESYGVDVVDSEGRKWVPRLRARSRK</sequence>
<organism evidence="3 4">
    <name type="scientific">Macrolepiota fuliginosa MF-IS2</name>
    <dbReference type="NCBI Taxonomy" id="1400762"/>
    <lineage>
        <taxon>Eukaryota</taxon>
        <taxon>Fungi</taxon>
        <taxon>Dikarya</taxon>
        <taxon>Basidiomycota</taxon>
        <taxon>Agaricomycotina</taxon>
        <taxon>Agaricomycetes</taxon>
        <taxon>Agaricomycetidae</taxon>
        <taxon>Agaricales</taxon>
        <taxon>Agaricineae</taxon>
        <taxon>Agaricaceae</taxon>
        <taxon>Macrolepiota</taxon>
    </lineage>
</organism>
<name>A0A9P5XBC1_9AGAR</name>
<dbReference type="Proteomes" id="UP000807342">
    <property type="component" value="Unassembled WGS sequence"/>
</dbReference>
<evidence type="ECO:0008006" key="5">
    <source>
        <dbReference type="Google" id="ProtNLM"/>
    </source>
</evidence>
<keyword evidence="2" id="KW-0732">Signal</keyword>
<accession>A0A9P5XBC1</accession>
<evidence type="ECO:0000256" key="1">
    <source>
        <dbReference type="SAM" id="MobiDB-lite"/>
    </source>
</evidence>